<evidence type="ECO:0000313" key="2">
    <source>
        <dbReference type="Proteomes" id="UP000189670"/>
    </source>
</evidence>
<dbReference type="AlphaFoldDB" id="A0A1V1PIL2"/>
<proteinExistence type="predicted"/>
<organism evidence="1 2">
    <name type="scientific">Candidatus Magnetoglobus multicellularis str. Araruama</name>
    <dbReference type="NCBI Taxonomy" id="890399"/>
    <lineage>
        <taxon>Bacteria</taxon>
        <taxon>Pseudomonadati</taxon>
        <taxon>Thermodesulfobacteriota</taxon>
        <taxon>Desulfobacteria</taxon>
        <taxon>Desulfobacterales</taxon>
        <taxon>Desulfobacteraceae</taxon>
        <taxon>Candidatus Magnetoglobus</taxon>
    </lineage>
</organism>
<reference evidence="2" key="1">
    <citation type="submission" date="2012-11" db="EMBL/GenBank/DDBJ databases">
        <authorList>
            <person name="Lucero-Rivera Y.E."/>
            <person name="Tovar-Ramirez D."/>
        </authorList>
    </citation>
    <scope>NUCLEOTIDE SEQUENCE [LARGE SCALE GENOMIC DNA]</scope>
    <source>
        <strain evidence="2">Araruama</strain>
    </source>
</reference>
<name>A0A1V1PIL2_9BACT</name>
<dbReference type="EMBL" id="ATBP01000001">
    <property type="protein sequence ID" value="ETR74666.1"/>
    <property type="molecule type" value="Genomic_DNA"/>
</dbReference>
<evidence type="ECO:0000313" key="1">
    <source>
        <dbReference type="EMBL" id="ETR74666.1"/>
    </source>
</evidence>
<dbReference type="Proteomes" id="UP000189670">
    <property type="component" value="Unassembled WGS sequence"/>
</dbReference>
<accession>A0A1V1PIL2</accession>
<sequence>MTYWHMQLHPDDKHFGKEHDILTQSSIIVLGQWPGVEGQIDQFKTQMEQGYIVLVRGKCCLEKPKPNQCPKPM</sequence>
<gene>
    <name evidence="1" type="ORF">OMM_06196</name>
</gene>
<protein>
    <submittedName>
        <fullName evidence="1">Uncharacterized protein</fullName>
    </submittedName>
</protein>
<comment type="caution">
    <text evidence="1">The sequence shown here is derived from an EMBL/GenBank/DDBJ whole genome shotgun (WGS) entry which is preliminary data.</text>
</comment>